<evidence type="ECO:0000313" key="1">
    <source>
        <dbReference type="EMBL" id="SVD43564.1"/>
    </source>
</evidence>
<dbReference type="AlphaFoldDB" id="A0A382VAQ7"/>
<sequence>MNNYSALQRFLHRTVLSSQLMREIMFDVEQSIFLKKDDNFDDDHVFVAGLARSGTTILLNAIYQSNQFASLTYDDMPFILAPNFWAKISPRKSHGELQERAHGDGVRVSTNSPEAFEEVFWKTFADDLKIREEFFIKFISLILKKNNKTRYLSKNNQNIRRLNLISEIFPRSKILIPFRDPLQQALSLFSQHMKFGKEQNEDTFVRDYMKWIGHSEFGLDYRMIHPSNLLYPNEKEFNHW</sequence>
<dbReference type="Pfam" id="PF13469">
    <property type="entry name" value="Sulfotransfer_3"/>
    <property type="match status" value="1"/>
</dbReference>
<organism evidence="1">
    <name type="scientific">marine metagenome</name>
    <dbReference type="NCBI Taxonomy" id="408172"/>
    <lineage>
        <taxon>unclassified sequences</taxon>
        <taxon>metagenomes</taxon>
        <taxon>ecological metagenomes</taxon>
    </lineage>
</organism>
<feature type="non-terminal residue" evidence="1">
    <location>
        <position position="240"/>
    </location>
</feature>
<dbReference type="InterPro" id="IPR027417">
    <property type="entry name" value="P-loop_NTPase"/>
</dbReference>
<dbReference type="SUPFAM" id="SSF52540">
    <property type="entry name" value="P-loop containing nucleoside triphosphate hydrolases"/>
    <property type="match status" value="1"/>
</dbReference>
<gene>
    <name evidence="1" type="ORF">METZ01_LOCUS396418</name>
</gene>
<evidence type="ECO:0008006" key="2">
    <source>
        <dbReference type="Google" id="ProtNLM"/>
    </source>
</evidence>
<name>A0A382VAQ7_9ZZZZ</name>
<dbReference type="EMBL" id="UINC01150490">
    <property type="protein sequence ID" value="SVD43564.1"/>
    <property type="molecule type" value="Genomic_DNA"/>
</dbReference>
<accession>A0A382VAQ7</accession>
<reference evidence="1" key="1">
    <citation type="submission" date="2018-05" db="EMBL/GenBank/DDBJ databases">
        <authorList>
            <person name="Lanie J.A."/>
            <person name="Ng W.-L."/>
            <person name="Kazmierczak K.M."/>
            <person name="Andrzejewski T.M."/>
            <person name="Davidsen T.M."/>
            <person name="Wayne K.J."/>
            <person name="Tettelin H."/>
            <person name="Glass J.I."/>
            <person name="Rusch D."/>
            <person name="Podicherti R."/>
            <person name="Tsui H.-C.T."/>
            <person name="Winkler M.E."/>
        </authorList>
    </citation>
    <scope>NUCLEOTIDE SEQUENCE</scope>
</reference>
<proteinExistence type="predicted"/>
<protein>
    <recommendedName>
        <fullName evidence="2">Sulfotransferase domain-containing protein</fullName>
    </recommendedName>
</protein>
<dbReference type="Gene3D" id="3.40.50.300">
    <property type="entry name" value="P-loop containing nucleotide triphosphate hydrolases"/>
    <property type="match status" value="1"/>
</dbReference>